<sequence>MFTRTESFREFIRFYPLVSIIVTIHIILFLLTILPIFPNQWFIETFSGVNLYIMEGEVWRLITPTFMHSGFAHMLFNSFSLVLFGPALERMLGGGRFLFVYLLSGLIANVATLLLEPLTYTHVGSSGAIFGLFGYYIAIIIFRKHMLSKQNSQIILVLCVVSLIMTFFQPNINITAHLFGLISGFLLGFFSQR</sequence>
<dbReference type="GO" id="GO:0016020">
    <property type="term" value="C:membrane"/>
    <property type="evidence" value="ECO:0007669"/>
    <property type="project" value="UniProtKB-SubCell"/>
</dbReference>
<name>K6DRS8_9BACI</name>
<dbReference type="InterPro" id="IPR050925">
    <property type="entry name" value="Rhomboid_protease_S54"/>
</dbReference>
<feature type="transmembrane region" description="Helical" evidence="7">
    <location>
        <begin position="12"/>
        <end position="37"/>
    </location>
</feature>
<proteinExistence type="inferred from homology"/>
<evidence type="ECO:0000256" key="2">
    <source>
        <dbReference type="ARBA" id="ARBA00009045"/>
    </source>
</evidence>
<accession>K6DRS8</accession>
<evidence type="ECO:0000256" key="1">
    <source>
        <dbReference type="ARBA" id="ARBA00004141"/>
    </source>
</evidence>
<keyword evidence="4" id="KW-0378">Hydrolase</keyword>
<keyword evidence="10" id="KW-1185">Reference proteome</keyword>
<evidence type="ECO:0000256" key="6">
    <source>
        <dbReference type="ARBA" id="ARBA00023136"/>
    </source>
</evidence>
<gene>
    <name evidence="9" type="ORF">BABA_02602</name>
</gene>
<evidence type="ECO:0000256" key="4">
    <source>
        <dbReference type="ARBA" id="ARBA00022801"/>
    </source>
</evidence>
<comment type="similarity">
    <text evidence="2">Belongs to the peptidase S54 family.</text>
</comment>
<keyword evidence="6 7" id="KW-0472">Membrane</keyword>
<dbReference type="Proteomes" id="UP000006316">
    <property type="component" value="Unassembled WGS sequence"/>
</dbReference>
<dbReference type="PANTHER" id="PTHR43731:SF14">
    <property type="entry name" value="PRESENILIN-ASSOCIATED RHOMBOID-LIKE PROTEIN, MITOCHONDRIAL"/>
    <property type="match status" value="1"/>
</dbReference>
<keyword evidence="5 7" id="KW-1133">Transmembrane helix</keyword>
<feature type="transmembrane region" description="Helical" evidence="7">
    <location>
        <begin position="97"/>
        <end position="115"/>
    </location>
</feature>
<comment type="caution">
    <text evidence="9">The sequence shown here is derived from an EMBL/GenBank/DDBJ whole genome shotgun (WGS) entry which is preliminary data.</text>
</comment>
<dbReference type="PANTHER" id="PTHR43731">
    <property type="entry name" value="RHOMBOID PROTEASE"/>
    <property type="match status" value="1"/>
</dbReference>
<dbReference type="RefSeq" id="WP_007083561.1">
    <property type="nucleotide sequence ID" value="NZ_AJLS01000034.1"/>
</dbReference>
<protein>
    <recommendedName>
        <fullName evidence="8">Peptidase S54 rhomboid domain-containing protein</fullName>
    </recommendedName>
</protein>
<dbReference type="Pfam" id="PF01694">
    <property type="entry name" value="Rhomboid"/>
    <property type="match status" value="1"/>
</dbReference>
<feature type="transmembrane region" description="Helical" evidence="7">
    <location>
        <begin position="121"/>
        <end position="142"/>
    </location>
</feature>
<dbReference type="GO" id="GO:0004252">
    <property type="term" value="F:serine-type endopeptidase activity"/>
    <property type="evidence" value="ECO:0007669"/>
    <property type="project" value="InterPro"/>
</dbReference>
<feature type="domain" description="Peptidase S54 rhomboid" evidence="8">
    <location>
        <begin position="56"/>
        <end position="190"/>
    </location>
</feature>
<dbReference type="PATRIC" id="fig|1117379.3.peg.530"/>
<feature type="transmembrane region" description="Helical" evidence="7">
    <location>
        <begin position="151"/>
        <end position="168"/>
    </location>
</feature>
<evidence type="ECO:0000256" key="5">
    <source>
        <dbReference type="ARBA" id="ARBA00022989"/>
    </source>
</evidence>
<evidence type="ECO:0000259" key="8">
    <source>
        <dbReference type="Pfam" id="PF01694"/>
    </source>
</evidence>
<dbReference type="AlphaFoldDB" id="K6DRS8"/>
<dbReference type="SUPFAM" id="SSF144091">
    <property type="entry name" value="Rhomboid-like"/>
    <property type="match status" value="1"/>
</dbReference>
<keyword evidence="3 7" id="KW-0812">Transmembrane</keyword>
<feature type="transmembrane region" description="Helical" evidence="7">
    <location>
        <begin position="66"/>
        <end position="85"/>
    </location>
</feature>
<dbReference type="InterPro" id="IPR035952">
    <property type="entry name" value="Rhomboid-like_sf"/>
</dbReference>
<organism evidence="9 10">
    <name type="scientific">Neobacillus bataviensis LMG 21833</name>
    <dbReference type="NCBI Taxonomy" id="1117379"/>
    <lineage>
        <taxon>Bacteria</taxon>
        <taxon>Bacillati</taxon>
        <taxon>Bacillota</taxon>
        <taxon>Bacilli</taxon>
        <taxon>Bacillales</taxon>
        <taxon>Bacillaceae</taxon>
        <taxon>Neobacillus</taxon>
    </lineage>
</organism>
<reference evidence="9 10" key="1">
    <citation type="journal article" date="2012" name="Front. Microbiol.">
        <title>Redundancy and modularity in membrane-associated dissimilatory nitrate reduction in Bacillus.</title>
        <authorList>
            <person name="Heylen K."/>
            <person name="Keltjens J."/>
        </authorList>
    </citation>
    <scope>NUCLEOTIDE SEQUENCE [LARGE SCALE GENOMIC DNA]</scope>
    <source>
        <strain evidence="10">LMG 21833T</strain>
    </source>
</reference>
<dbReference type="OrthoDB" id="9813074at2"/>
<dbReference type="Gene3D" id="1.20.1540.10">
    <property type="entry name" value="Rhomboid-like"/>
    <property type="match status" value="1"/>
</dbReference>
<evidence type="ECO:0000313" key="10">
    <source>
        <dbReference type="Proteomes" id="UP000006316"/>
    </source>
</evidence>
<evidence type="ECO:0000313" key="9">
    <source>
        <dbReference type="EMBL" id="EKN71029.1"/>
    </source>
</evidence>
<dbReference type="InterPro" id="IPR022764">
    <property type="entry name" value="Peptidase_S54_rhomboid_dom"/>
</dbReference>
<dbReference type="eggNOG" id="COG0705">
    <property type="taxonomic scope" value="Bacteria"/>
</dbReference>
<comment type="subcellular location">
    <subcellularLocation>
        <location evidence="1">Membrane</location>
        <topology evidence="1">Multi-pass membrane protein</topology>
    </subcellularLocation>
</comment>
<evidence type="ECO:0000256" key="3">
    <source>
        <dbReference type="ARBA" id="ARBA00022692"/>
    </source>
</evidence>
<evidence type="ECO:0000256" key="7">
    <source>
        <dbReference type="SAM" id="Phobius"/>
    </source>
</evidence>
<feature type="transmembrane region" description="Helical" evidence="7">
    <location>
        <begin position="174"/>
        <end position="191"/>
    </location>
</feature>
<dbReference type="STRING" id="1117379.BABA_02602"/>
<dbReference type="EMBL" id="AJLS01000034">
    <property type="protein sequence ID" value="EKN71029.1"/>
    <property type="molecule type" value="Genomic_DNA"/>
</dbReference>